<dbReference type="GO" id="GO:0008270">
    <property type="term" value="F:zinc ion binding"/>
    <property type="evidence" value="ECO:0007669"/>
    <property type="project" value="InterPro"/>
</dbReference>
<dbReference type="Gene3D" id="4.10.240.10">
    <property type="entry name" value="Zn(2)-C6 fungal-type DNA-binding domain"/>
    <property type="match status" value="1"/>
</dbReference>
<organism evidence="8 9">
    <name type="scientific">Mycena maculata</name>
    <dbReference type="NCBI Taxonomy" id="230809"/>
    <lineage>
        <taxon>Eukaryota</taxon>
        <taxon>Fungi</taxon>
        <taxon>Dikarya</taxon>
        <taxon>Basidiomycota</taxon>
        <taxon>Agaricomycotina</taxon>
        <taxon>Agaricomycetes</taxon>
        <taxon>Agaricomycetidae</taxon>
        <taxon>Agaricales</taxon>
        <taxon>Marasmiineae</taxon>
        <taxon>Mycenaceae</taxon>
        <taxon>Mycena</taxon>
    </lineage>
</organism>
<dbReference type="PROSITE" id="PS50048">
    <property type="entry name" value="ZN2_CY6_FUNGAL_2"/>
    <property type="match status" value="1"/>
</dbReference>
<comment type="subcellular location">
    <subcellularLocation>
        <location evidence="1">Nucleus</location>
    </subcellularLocation>
</comment>
<dbReference type="GO" id="GO:0000981">
    <property type="term" value="F:DNA-binding transcription factor activity, RNA polymerase II-specific"/>
    <property type="evidence" value="ECO:0007669"/>
    <property type="project" value="InterPro"/>
</dbReference>
<sequence>MEAPKPKRIRPPKPRTQPLRRGQACLNCRHLKIRCDGIRPVCGKCTSVPKDEPCTYMDAASTMPESMHFDSRLDYGHGENVSRPSTWHGYESPVVEFSPPTSLFGDRPYGNTPDETGSEYSFGDLEIQVWKRKPEPRLETIRVLLDYFIPNAVQFGFFLHLERFRNAALLPSLLFGSITRPAVSLLYAAYLWGAHFSQSNSLVELKPTFLRRALQYVSIEICADRDANHSLQTIQAQVLLSNYFFIYGRFHTAHVYANGAATLALGYQLHKLGTSPSLSSPMLDVHGNSCPLLVEQPLTQSQSALEEGERIRCFWAVVSLQTKLNLAVDCPISISSCILEVVGMDISTPWPMQIADYEIRPCGIHTDAHVGDTIKRFLMDDLQYSGPTSTVQAQASILLHRASRLEVKWSSNLQATEHSTYMACYTWLDTRISRFWQALPPVYQSADPELVGIHILTAAASLRANRGLCAVDPEAQKKCIRAARAILRSGNTAASELSRPQAEPVYAPICAMACRVLVGEIQSARMVRSDWAQALNIAVAPCEEDESLLGVELHNGMMVLASCAAKIPLAGE</sequence>
<dbReference type="EMBL" id="JARJLG010000148">
    <property type="protein sequence ID" value="KAJ7736569.1"/>
    <property type="molecule type" value="Genomic_DNA"/>
</dbReference>
<feature type="region of interest" description="Disordered" evidence="6">
    <location>
        <begin position="98"/>
        <end position="117"/>
    </location>
</feature>
<name>A0AAD7I733_9AGAR</name>
<keyword evidence="4" id="KW-0804">Transcription</keyword>
<dbReference type="InterPro" id="IPR007219">
    <property type="entry name" value="XnlR_reg_dom"/>
</dbReference>
<protein>
    <recommendedName>
        <fullName evidence="7">Zn(2)-C6 fungal-type domain-containing protein</fullName>
    </recommendedName>
</protein>
<feature type="domain" description="Zn(2)-C6 fungal-type" evidence="7">
    <location>
        <begin position="24"/>
        <end position="56"/>
    </location>
</feature>
<evidence type="ECO:0000313" key="9">
    <source>
        <dbReference type="Proteomes" id="UP001215280"/>
    </source>
</evidence>
<dbReference type="SUPFAM" id="SSF57701">
    <property type="entry name" value="Zn2/Cys6 DNA-binding domain"/>
    <property type="match status" value="1"/>
</dbReference>
<dbReference type="SMART" id="SM00066">
    <property type="entry name" value="GAL4"/>
    <property type="match status" value="1"/>
</dbReference>
<evidence type="ECO:0000256" key="1">
    <source>
        <dbReference type="ARBA" id="ARBA00004123"/>
    </source>
</evidence>
<evidence type="ECO:0000256" key="6">
    <source>
        <dbReference type="SAM" id="MobiDB-lite"/>
    </source>
</evidence>
<dbReference type="PANTHER" id="PTHR47338">
    <property type="entry name" value="ZN(II)2CYS6 TRANSCRIPTION FACTOR (EUROFUNG)-RELATED"/>
    <property type="match status" value="1"/>
</dbReference>
<dbReference type="Proteomes" id="UP001215280">
    <property type="component" value="Unassembled WGS sequence"/>
</dbReference>
<keyword evidence="9" id="KW-1185">Reference proteome</keyword>
<keyword evidence="5" id="KW-0539">Nucleus</keyword>
<dbReference type="InterPro" id="IPR050815">
    <property type="entry name" value="TF_fung"/>
</dbReference>
<reference evidence="8" key="1">
    <citation type="submission" date="2023-03" db="EMBL/GenBank/DDBJ databases">
        <title>Massive genome expansion in bonnet fungi (Mycena s.s.) driven by repeated elements and novel gene families across ecological guilds.</title>
        <authorList>
            <consortium name="Lawrence Berkeley National Laboratory"/>
            <person name="Harder C.B."/>
            <person name="Miyauchi S."/>
            <person name="Viragh M."/>
            <person name="Kuo A."/>
            <person name="Thoen E."/>
            <person name="Andreopoulos B."/>
            <person name="Lu D."/>
            <person name="Skrede I."/>
            <person name="Drula E."/>
            <person name="Henrissat B."/>
            <person name="Morin E."/>
            <person name="Kohler A."/>
            <person name="Barry K."/>
            <person name="LaButti K."/>
            <person name="Morin E."/>
            <person name="Salamov A."/>
            <person name="Lipzen A."/>
            <person name="Mereny Z."/>
            <person name="Hegedus B."/>
            <person name="Baldrian P."/>
            <person name="Stursova M."/>
            <person name="Weitz H."/>
            <person name="Taylor A."/>
            <person name="Grigoriev I.V."/>
            <person name="Nagy L.G."/>
            <person name="Martin F."/>
            <person name="Kauserud H."/>
        </authorList>
    </citation>
    <scope>NUCLEOTIDE SEQUENCE</scope>
    <source>
        <strain evidence="8">CBHHK188m</strain>
    </source>
</reference>
<dbReference type="GO" id="GO:0005634">
    <property type="term" value="C:nucleus"/>
    <property type="evidence" value="ECO:0007669"/>
    <property type="project" value="UniProtKB-SubCell"/>
</dbReference>
<keyword evidence="3" id="KW-0805">Transcription regulation</keyword>
<keyword evidence="2" id="KW-0479">Metal-binding</keyword>
<evidence type="ECO:0000256" key="3">
    <source>
        <dbReference type="ARBA" id="ARBA00023015"/>
    </source>
</evidence>
<dbReference type="AlphaFoldDB" id="A0AAD7I733"/>
<proteinExistence type="predicted"/>
<dbReference type="PANTHER" id="PTHR47338:SF29">
    <property type="entry name" value="ZN(2)-C6 FUNGAL-TYPE DOMAIN-CONTAINING PROTEIN"/>
    <property type="match status" value="1"/>
</dbReference>
<accession>A0AAD7I733</accession>
<dbReference type="Pfam" id="PF00172">
    <property type="entry name" value="Zn_clus"/>
    <property type="match status" value="1"/>
</dbReference>
<dbReference type="CDD" id="cd12148">
    <property type="entry name" value="fungal_TF_MHR"/>
    <property type="match status" value="1"/>
</dbReference>
<comment type="caution">
    <text evidence="8">The sequence shown here is derived from an EMBL/GenBank/DDBJ whole genome shotgun (WGS) entry which is preliminary data.</text>
</comment>
<dbReference type="InterPro" id="IPR001138">
    <property type="entry name" value="Zn2Cys6_DnaBD"/>
</dbReference>
<evidence type="ECO:0000256" key="2">
    <source>
        <dbReference type="ARBA" id="ARBA00022723"/>
    </source>
</evidence>
<feature type="region of interest" description="Disordered" evidence="6">
    <location>
        <begin position="1"/>
        <end position="21"/>
    </location>
</feature>
<gene>
    <name evidence="8" type="ORF">DFH07DRAFT_986083</name>
</gene>
<dbReference type="Pfam" id="PF04082">
    <property type="entry name" value="Fungal_trans"/>
    <property type="match status" value="1"/>
</dbReference>
<feature type="compositionally biased region" description="Basic residues" evidence="6">
    <location>
        <begin position="1"/>
        <end position="13"/>
    </location>
</feature>
<evidence type="ECO:0000313" key="8">
    <source>
        <dbReference type="EMBL" id="KAJ7736569.1"/>
    </source>
</evidence>
<dbReference type="PROSITE" id="PS00463">
    <property type="entry name" value="ZN2_CY6_FUNGAL_1"/>
    <property type="match status" value="1"/>
</dbReference>
<dbReference type="CDD" id="cd00067">
    <property type="entry name" value="GAL4"/>
    <property type="match status" value="1"/>
</dbReference>
<evidence type="ECO:0000259" key="7">
    <source>
        <dbReference type="PROSITE" id="PS50048"/>
    </source>
</evidence>
<evidence type="ECO:0000256" key="5">
    <source>
        <dbReference type="ARBA" id="ARBA00023242"/>
    </source>
</evidence>
<dbReference type="InterPro" id="IPR036864">
    <property type="entry name" value="Zn2-C6_fun-type_DNA-bd_sf"/>
</dbReference>
<evidence type="ECO:0000256" key="4">
    <source>
        <dbReference type="ARBA" id="ARBA00023163"/>
    </source>
</evidence>